<comment type="cofactor">
    <cofactor evidence="11">
        <name>Mg(2+)</name>
        <dbReference type="ChEBI" id="CHEBI:18420"/>
    </cofactor>
    <text evidence="11">Binds 1 Mg(2+) ion per subunit.</text>
</comment>
<evidence type="ECO:0000256" key="7">
    <source>
        <dbReference type="ARBA" id="ARBA00022777"/>
    </source>
</evidence>
<keyword evidence="11" id="KW-0460">Magnesium</keyword>
<feature type="binding site" evidence="11">
    <location>
        <position position="126"/>
    </location>
    <ligand>
        <name>ATP</name>
        <dbReference type="ChEBI" id="CHEBI:30616"/>
    </ligand>
</feature>
<dbReference type="PRINTS" id="PR01100">
    <property type="entry name" value="SHIKIMTKNASE"/>
</dbReference>
<keyword evidence="8 11" id="KW-0067">ATP-binding</keyword>
<comment type="caution">
    <text evidence="11">Lacks conserved residue(s) required for the propagation of feature annotation.</text>
</comment>
<evidence type="ECO:0000313" key="13">
    <source>
        <dbReference type="Proteomes" id="UP000639051"/>
    </source>
</evidence>
<sequence>MSPRVIQLDRPVVLFGPMAAGKSSVGAALAALLGAEFLDTDALVVAEHGPIPEIFATQGEEAFRRAEAEVIARTLGTVRPHGLVLALGGGSVLREDTRSRLVHVHRVYLRADWDDVAPRLAGSADRPLLHGDAENSWKALMERRRPVFESLASLSVDTGHSTAAEVAGYIASEIAAGKCRVDEGVSA</sequence>
<dbReference type="Pfam" id="PF01202">
    <property type="entry name" value="SKI"/>
    <property type="match status" value="1"/>
</dbReference>
<evidence type="ECO:0000256" key="5">
    <source>
        <dbReference type="ARBA" id="ARBA00022679"/>
    </source>
</evidence>
<dbReference type="EC" id="2.7.1.71" evidence="3 11"/>
<evidence type="ECO:0000256" key="11">
    <source>
        <dbReference type="HAMAP-Rule" id="MF_00109"/>
    </source>
</evidence>
<comment type="pathway">
    <text evidence="1 11">Metabolic intermediate biosynthesis; chorismate biosynthesis; chorismate from D-erythrose 4-phosphate and phosphoenolpyruvate: step 5/7.</text>
</comment>
<feature type="binding site" evidence="11">
    <location>
        <position position="144"/>
    </location>
    <ligand>
        <name>substrate</name>
    </ligand>
</feature>
<dbReference type="Gene3D" id="3.40.50.300">
    <property type="entry name" value="P-loop containing nucleotide triphosphate hydrolases"/>
    <property type="match status" value="1"/>
</dbReference>
<dbReference type="InterPro" id="IPR027417">
    <property type="entry name" value="P-loop_NTPase"/>
</dbReference>
<organism evidence="12 13">
    <name type="scientific">Sinomonas cellulolyticus</name>
    <dbReference type="NCBI Taxonomy" id="2801916"/>
    <lineage>
        <taxon>Bacteria</taxon>
        <taxon>Bacillati</taxon>
        <taxon>Actinomycetota</taxon>
        <taxon>Actinomycetes</taxon>
        <taxon>Micrococcales</taxon>
        <taxon>Micrococcaceae</taxon>
        <taxon>Sinomonas</taxon>
    </lineage>
</organism>
<keyword evidence="4 11" id="KW-0028">Amino-acid biosynthesis</keyword>
<evidence type="ECO:0000256" key="9">
    <source>
        <dbReference type="ARBA" id="ARBA00023141"/>
    </source>
</evidence>
<dbReference type="EMBL" id="JAERRC010000020">
    <property type="protein sequence ID" value="MBL0705181.1"/>
    <property type="molecule type" value="Genomic_DNA"/>
</dbReference>
<comment type="function">
    <text evidence="11">Catalyzes the specific phosphorylation of the 3-hydroxyl group of shikimic acid using ATP as a cosubstrate.</text>
</comment>
<evidence type="ECO:0000256" key="2">
    <source>
        <dbReference type="ARBA" id="ARBA00006997"/>
    </source>
</evidence>
<dbReference type="PANTHER" id="PTHR21087:SF16">
    <property type="entry name" value="SHIKIMATE KINASE 1, CHLOROPLASTIC"/>
    <property type="match status" value="1"/>
</dbReference>
<comment type="similarity">
    <text evidence="2 11">Belongs to the shikimate kinase family.</text>
</comment>
<proteinExistence type="inferred from homology"/>
<dbReference type="SUPFAM" id="SSF52540">
    <property type="entry name" value="P-loop containing nucleoside triphosphate hydrolases"/>
    <property type="match status" value="1"/>
</dbReference>
<dbReference type="InterPro" id="IPR000623">
    <property type="entry name" value="Shikimate_kinase/TSH1"/>
</dbReference>
<feature type="binding site" evidence="11">
    <location>
        <position position="23"/>
    </location>
    <ligand>
        <name>Mg(2+)</name>
        <dbReference type="ChEBI" id="CHEBI:18420"/>
    </ligand>
</feature>
<keyword evidence="7 11" id="KW-0418">Kinase</keyword>
<evidence type="ECO:0000256" key="1">
    <source>
        <dbReference type="ARBA" id="ARBA00004842"/>
    </source>
</evidence>
<accession>A0ABS1K0J5</accession>
<comment type="subcellular location">
    <subcellularLocation>
        <location evidence="11">Cytoplasm</location>
    </subcellularLocation>
</comment>
<evidence type="ECO:0000256" key="3">
    <source>
        <dbReference type="ARBA" id="ARBA00012154"/>
    </source>
</evidence>
<dbReference type="PROSITE" id="PS01128">
    <property type="entry name" value="SHIKIMATE_KINASE"/>
    <property type="match status" value="1"/>
</dbReference>
<evidence type="ECO:0000313" key="12">
    <source>
        <dbReference type="EMBL" id="MBL0705181.1"/>
    </source>
</evidence>
<dbReference type="InterPro" id="IPR031322">
    <property type="entry name" value="Shikimate/glucono_kinase"/>
</dbReference>
<feature type="binding site" evidence="11">
    <location>
        <position position="89"/>
    </location>
    <ligand>
        <name>substrate</name>
    </ligand>
</feature>
<feature type="binding site" evidence="11">
    <location>
        <position position="64"/>
    </location>
    <ligand>
        <name>substrate</name>
    </ligand>
</feature>
<protein>
    <recommendedName>
        <fullName evidence="3 11">Shikimate kinase</fullName>
        <shortName evidence="11">SK</shortName>
        <ecNumber evidence="3 11">2.7.1.71</ecNumber>
    </recommendedName>
</protein>
<evidence type="ECO:0000256" key="10">
    <source>
        <dbReference type="ARBA" id="ARBA00048567"/>
    </source>
</evidence>
<dbReference type="GO" id="GO:0016301">
    <property type="term" value="F:kinase activity"/>
    <property type="evidence" value="ECO:0007669"/>
    <property type="project" value="UniProtKB-KW"/>
</dbReference>
<dbReference type="HAMAP" id="MF_00109">
    <property type="entry name" value="Shikimate_kinase"/>
    <property type="match status" value="1"/>
</dbReference>
<feature type="binding site" evidence="11">
    <location>
        <begin position="19"/>
        <end position="24"/>
    </location>
    <ligand>
        <name>ATP</name>
        <dbReference type="ChEBI" id="CHEBI:30616"/>
    </ligand>
</feature>
<name>A0ABS1K0J5_9MICC</name>
<dbReference type="InterPro" id="IPR023000">
    <property type="entry name" value="Shikimate_kinase_CS"/>
</dbReference>
<comment type="subunit">
    <text evidence="11">Monomer.</text>
</comment>
<keyword evidence="11" id="KW-0479">Metal-binding</keyword>
<evidence type="ECO:0000256" key="6">
    <source>
        <dbReference type="ARBA" id="ARBA00022741"/>
    </source>
</evidence>
<dbReference type="PANTHER" id="PTHR21087">
    <property type="entry name" value="SHIKIMATE KINASE"/>
    <property type="match status" value="1"/>
</dbReference>
<keyword evidence="6 11" id="KW-0547">Nucleotide-binding</keyword>
<keyword evidence="5 11" id="KW-0808">Transferase</keyword>
<evidence type="ECO:0000256" key="4">
    <source>
        <dbReference type="ARBA" id="ARBA00022605"/>
    </source>
</evidence>
<dbReference type="CDD" id="cd00464">
    <property type="entry name" value="SK"/>
    <property type="match status" value="1"/>
</dbReference>
<reference evidence="12 13" key="1">
    <citation type="submission" date="2021-01" db="EMBL/GenBank/DDBJ databases">
        <title>Genome public.</title>
        <authorList>
            <person name="Liu C."/>
            <person name="Sun Q."/>
        </authorList>
    </citation>
    <scope>NUCLEOTIDE SEQUENCE [LARGE SCALE GENOMIC DNA]</scope>
    <source>
        <strain evidence="12 13">JC656</strain>
    </source>
</reference>
<comment type="catalytic activity">
    <reaction evidence="10 11">
        <text>shikimate + ATP = 3-phosphoshikimate + ADP + H(+)</text>
        <dbReference type="Rhea" id="RHEA:13121"/>
        <dbReference type="ChEBI" id="CHEBI:15378"/>
        <dbReference type="ChEBI" id="CHEBI:30616"/>
        <dbReference type="ChEBI" id="CHEBI:36208"/>
        <dbReference type="ChEBI" id="CHEBI:145989"/>
        <dbReference type="ChEBI" id="CHEBI:456216"/>
        <dbReference type="EC" id="2.7.1.71"/>
    </reaction>
</comment>
<keyword evidence="9 11" id="KW-0057">Aromatic amino acid biosynthesis</keyword>
<keyword evidence="11" id="KW-0963">Cytoplasm</keyword>
<keyword evidence="13" id="KW-1185">Reference proteome</keyword>
<feature type="binding site" evidence="11">
    <location>
        <position position="41"/>
    </location>
    <ligand>
        <name>substrate</name>
    </ligand>
</feature>
<dbReference type="RefSeq" id="WP_189691953.1">
    <property type="nucleotide sequence ID" value="NZ_BNCM01000001.1"/>
</dbReference>
<gene>
    <name evidence="11" type="primary">aroK</name>
    <name evidence="12" type="ORF">JJE72_06620</name>
</gene>
<comment type="caution">
    <text evidence="12">The sequence shown here is derived from an EMBL/GenBank/DDBJ whole genome shotgun (WGS) entry which is preliminary data.</text>
</comment>
<dbReference type="Proteomes" id="UP000639051">
    <property type="component" value="Unassembled WGS sequence"/>
</dbReference>
<evidence type="ECO:0000256" key="8">
    <source>
        <dbReference type="ARBA" id="ARBA00022840"/>
    </source>
</evidence>